<dbReference type="InterPro" id="IPR013022">
    <property type="entry name" value="Xyl_isomerase-like_TIM-brl"/>
</dbReference>
<dbReference type="PANTHER" id="PTHR12110:SF53">
    <property type="entry name" value="BLR5974 PROTEIN"/>
    <property type="match status" value="1"/>
</dbReference>
<dbReference type="RefSeq" id="WP_344943905.1">
    <property type="nucleotide sequence ID" value="NZ_BAAAZR010000013.1"/>
</dbReference>
<dbReference type="EMBL" id="BAAAZR010000013">
    <property type="protein sequence ID" value="GAA3820995.1"/>
    <property type="molecule type" value="Genomic_DNA"/>
</dbReference>
<proteinExistence type="predicted"/>
<dbReference type="InterPro" id="IPR050312">
    <property type="entry name" value="IolE/XylAMocC-like"/>
</dbReference>
<protein>
    <submittedName>
        <fullName evidence="2">Sugar phosphate isomerase/epimerase</fullName>
    </submittedName>
</protein>
<gene>
    <name evidence="2" type="ORF">GCM10022226_46620</name>
</gene>
<organism evidence="2 3">
    <name type="scientific">Sphaerisporangium flaviroseum</name>
    <dbReference type="NCBI Taxonomy" id="509199"/>
    <lineage>
        <taxon>Bacteria</taxon>
        <taxon>Bacillati</taxon>
        <taxon>Actinomycetota</taxon>
        <taxon>Actinomycetes</taxon>
        <taxon>Streptosporangiales</taxon>
        <taxon>Streptosporangiaceae</taxon>
        <taxon>Sphaerisporangium</taxon>
    </lineage>
</organism>
<feature type="domain" description="Xylose isomerase-like TIM barrel" evidence="1">
    <location>
        <begin position="62"/>
        <end position="293"/>
    </location>
</feature>
<comment type="caution">
    <text evidence="2">The sequence shown here is derived from an EMBL/GenBank/DDBJ whole genome shotgun (WGS) entry which is preliminary data.</text>
</comment>
<dbReference type="Pfam" id="PF01261">
    <property type="entry name" value="AP_endonuc_2"/>
    <property type="match status" value="1"/>
</dbReference>
<evidence type="ECO:0000259" key="1">
    <source>
        <dbReference type="Pfam" id="PF01261"/>
    </source>
</evidence>
<name>A0ABP7IKL2_9ACTN</name>
<evidence type="ECO:0000313" key="3">
    <source>
        <dbReference type="Proteomes" id="UP001500888"/>
    </source>
</evidence>
<dbReference type="PANTHER" id="PTHR12110">
    <property type="entry name" value="HYDROXYPYRUVATE ISOMERASE"/>
    <property type="match status" value="1"/>
</dbReference>
<dbReference type="Gene3D" id="3.20.20.150">
    <property type="entry name" value="Divalent-metal-dependent TIM barrel enzymes"/>
    <property type="match status" value="1"/>
</dbReference>
<dbReference type="GO" id="GO:0016853">
    <property type="term" value="F:isomerase activity"/>
    <property type="evidence" value="ECO:0007669"/>
    <property type="project" value="UniProtKB-KW"/>
</dbReference>
<keyword evidence="2" id="KW-0413">Isomerase</keyword>
<sequence length="299" mass="32120">MGPCRRVRVVACREVLTPRTHTEPDVRRVAGAAPMCTVSGMTKLAFSTLGCSGSPLAEVAAMAVRTGWRGLELRSAPDEPVHRHLSPEDREIARSALKDVTAVCVASYVKIAADADDDEVVTALLAEAGLARDLGAGAVRVFPGGEGDGRDDRRAVRRLRTVAPRLPDGVEVWLETHDSHPKGADVARVLAEVGSPRVRAIWDAAHPWLAGETVSETAAALAPWLAHVQVKDRASTADPTPVPLGDGILPLRQVLAALREAGYDRWVSLEWEHRWHPAPTPLEDALRAGRTWLAHPPGA</sequence>
<accession>A0ABP7IKL2</accession>
<dbReference type="Proteomes" id="UP001500888">
    <property type="component" value="Unassembled WGS sequence"/>
</dbReference>
<dbReference type="SUPFAM" id="SSF51658">
    <property type="entry name" value="Xylose isomerase-like"/>
    <property type="match status" value="1"/>
</dbReference>
<keyword evidence="3" id="KW-1185">Reference proteome</keyword>
<dbReference type="InterPro" id="IPR036237">
    <property type="entry name" value="Xyl_isomerase-like_sf"/>
</dbReference>
<evidence type="ECO:0000313" key="2">
    <source>
        <dbReference type="EMBL" id="GAA3820995.1"/>
    </source>
</evidence>
<reference evidence="3" key="1">
    <citation type="journal article" date="2019" name="Int. J. Syst. Evol. Microbiol.">
        <title>The Global Catalogue of Microorganisms (GCM) 10K type strain sequencing project: providing services to taxonomists for standard genome sequencing and annotation.</title>
        <authorList>
            <consortium name="The Broad Institute Genomics Platform"/>
            <consortium name="The Broad Institute Genome Sequencing Center for Infectious Disease"/>
            <person name="Wu L."/>
            <person name="Ma J."/>
        </authorList>
    </citation>
    <scope>NUCLEOTIDE SEQUENCE [LARGE SCALE GENOMIC DNA]</scope>
    <source>
        <strain evidence="3">JCM 16908</strain>
    </source>
</reference>